<feature type="compositionally biased region" description="Basic residues" evidence="1">
    <location>
        <begin position="402"/>
        <end position="440"/>
    </location>
</feature>
<keyword evidence="4" id="KW-1185">Reference proteome</keyword>
<comment type="caution">
    <text evidence="3">The sequence shown here is derived from an EMBL/GenBank/DDBJ whole genome shotgun (WGS) entry which is preliminary data.</text>
</comment>
<protein>
    <submittedName>
        <fullName evidence="3">Uncharacterized protein</fullName>
    </submittedName>
</protein>
<proteinExistence type="predicted"/>
<reference evidence="3 4" key="1">
    <citation type="journal article" date="2022" name="Nat. Genet.">
        <title>Improved pea reference genome and pan-genome highlight genomic features and evolutionary characteristics.</title>
        <authorList>
            <person name="Yang T."/>
            <person name="Liu R."/>
            <person name="Luo Y."/>
            <person name="Hu S."/>
            <person name="Wang D."/>
            <person name="Wang C."/>
            <person name="Pandey M.K."/>
            <person name="Ge S."/>
            <person name="Xu Q."/>
            <person name="Li N."/>
            <person name="Li G."/>
            <person name="Huang Y."/>
            <person name="Saxena R.K."/>
            <person name="Ji Y."/>
            <person name="Li M."/>
            <person name="Yan X."/>
            <person name="He Y."/>
            <person name="Liu Y."/>
            <person name="Wang X."/>
            <person name="Xiang C."/>
            <person name="Varshney R.K."/>
            <person name="Ding H."/>
            <person name="Gao S."/>
            <person name="Zong X."/>
        </authorList>
    </citation>
    <scope>NUCLEOTIDE SEQUENCE [LARGE SCALE GENOMIC DNA]</scope>
    <source>
        <strain evidence="3 4">cv. Zhongwan 6</strain>
    </source>
</reference>
<feature type="region of interest" description="Disordered" evidence="1">
    <location>
        <begin position="389"/>
        <end position="440"/>
    </location>
</feature>
<evidence type="ECO:0000256" key="2">
    <source>
        <dbReference type="SAM" id="SignalP"/>
    </source>
</evidence>
<feature type="signal peptide" evidence="2">
    <location>
        <begin position="1"/>
        <end position="19"/>
    </location>
</feature>
<dbReference type="Proteomes" id="UP001058974">
    <property type="component" value="Chromosome 5"/>
</dbReference>
<dbReference type="EMBL" id="JAMSHJ010000005">
    <property type="protein sequence ID" value="KAI5414142.1"/>
    <property type="molecule type" value="Genomic_DNA"/>
</dbReference>
<gene>
    <name evidence="3" type="ORF">KIW84_058330</name>
</gene>
<dbReference type="PANTHER" id="PTHR34057">
    <property type="entry name" value="ELONGATION FACTOR"/>
    <property type="match status" value="1"/>
</dbReference>
<name>A0A9D5AJD0_PEA</name>
<evidence type="ECO:0000256" key="1">
    <source>
        <dbReference type="SAM" id="MobiDB-lite"/>
    </source>
</evidence>
<dbReference type="PANTHER" id="PTHR34057:SF10">
    <property type="entry name" value="TRANSPOSASE, PTTA_EN_SPM, PLANT"/>
    <property type="match status" value="1"/>
</dbReference>
<feature type="chain" id="PRO_5039469027" evidence="2">
    <location>
        <begin position="20"/>
        <end position="440"/>
    </location>
</feature>
<feature type="compositionally biased region" description="Basic and acidic residues" evidence="1">
    <location>
        <begin position="389"/>
        <end position="400"/>
    </location>
</feature>
<evidence type="ECO:0000313" key="4">
    <source>
        <dbReference type="Proteomes" id="UP001058974"/>
    </source>
</evidence>
<sequence>MFFLYSFLFLCCQFSPLISLDSHHHLLHSTVAPSNRTTNLYRKVAASFVKMSWDMELDSLFENVSDSPLSGRNNLEPWENWRGDDGREALKVPDSRQDVVETSSSSSFGDTAAAASFGEPEVESRMFDDGHEPLHRRKKRETTAHWRRFISPVVSRCKWVELQLKQLKSQERKYAKELAALDYTQDINKDMKRKKRKKVEENCDLASYMSNHTLFSYYEKADCNVDAGLEDCHEVVKGGDSEKSVEFKSNDLWASFGNYGIDKSWDDAIQKIIALESQLEILKSRHDKVISENQGRFCSVNQSSILEPSDGYNHPDINPDSFTGNASSGDEATIRPQMDVPRDNINVEDLTQNHQVVTEEFHELENVGNQLVKQIESFGEIKEILKFQGSESEHNVDVRSRSTLKSKIPRHERKREKSKIPRHERKREKKSGSKRSRRSG</sequence>
<dbReference type="Gramene" id="Psat05G0833000-T1">
    <property type="protein sequence ID" value="KAI5414142.1"/>
    <property type="gene ID" value="KIW84_058330"/>
</dbReference>
<evidence type="ECO:0000313" key="3">
    <source>
        <dbReference type="EMBL" id="KAI5414142.1"/>
    </source>
</evidence>
<organism evidence="3 4">
    <name type="scientific">Pisum sativum</name>
    <name type="common">Garden pea</name>
    <name type="synonym">Lathyrus oleraceus</name>
    <dbReference type="NCBI Taxonomy" id="3888"/>
    <lineage>
        <taxon>Eukaryota</taxon>
        <taxon>Viridiplantae</taxon>
        <taxon>Streptophyta</taxon>
        <taxon>Embryophyta</taxon>
        <taxon>Tracheophyta</taxon>
        <taxon>Spermatophyta</taxon>
        <taxon>Magnoliopsida</taxon>
        <taxon>eudicotyledons</taxon>
        <taxon>Gunneridae</taxon>
        <taxon>Pentapetalae</taxon>
        <taxon>rosids</taxon>
        <taxon>fabids</taxon>
        <taxon>Fabales</taxon>
        <taxon>Fabaceae</taxon>
        <taxon>Papilionoideae</taxon>
        <taxon>50 kb inversion clade</taxon>
        <taxon>NPAAA clade</taxon>
        <taxon>Hologalegina</taxon>
        <taxon>IRL clade</taxon>
        <taxon>Fabeae</taxon>
        <taxon>Lathyrus</taxon>
    </lineage>
</organism>
<keyword evidence="2" id="KW-0732">Signal</keyword>
<dbReference type="AlphaFoldDB" id="A0A9D5AJD0"/>
<accession>A0A9D5AJD0</accession>